<proteinExistence type="predicted"/>
<dbReference type="AlphaFoldDB" id="A0A085TT23"/>
<evidence type="ECO:0000313" key="1">
    <source>
        <dbReference type="EMBL" id="KFE33870.1"/>
    </source>
</evidence>
<dbReference type="SUPFAM" id="SSF53474">
    <property type="entry name" value="alpha/beta-Hydrolases"/>
    <property type="match status" value="1"/>
</dbReference>
<organism evidence="1 2">
    <name type="scientific">Thioclava atlantica</name>
    <dbReference type="NCBI Taxonomy" id="1317124"/>
    <lineage>
        <taxon>Bacteria</taxon>
        <taxon>Pseudomonadati</taxon>
        <taxon>Pseudomonadota</taxon>
        <taxon>Alphaproteobacteria</taxon>
        <taxon>Rhodobacterales</taxon>
        <taxon>Paracoccaceae</taxon>
        <taxon>Thioclava</taxon>
    </lineage>
</organism>
<sequence>MTKVIEEEFTFPVEFADGTCTLRGFIFRPAELDENSRDLPPVVFNSGFTGGVSMYGQLVGKALANRGYRVTTYDVSGFFTNKAARNTMRAGEQTVTNVSLEDQKTELLALIDWTRAHFGRMPAVASWAMGSVASLAAITELARNGDEQVPFYVPMNYTRLSALQGLRADKAGADAALQALDDDAAIPPFDTGTEATKLGYYPLDPATQAYVDEQLGNYTDVGGVDHWPGCSHVTAKSYKSYVAFDPEAELASVGGRFPPALIIHGKQNTLHMPEESERLSAAYPGEKGDAAVVIEGMEHGQQMQADNPVFQSMISRIDDAIRAHTC</sequence>
<comment type="caution">
    <text evidence="1">The sequence shown here is derived from an EMBL/GenBank/DDBJ whole genome shotgun (WGS) entry which is preliminary data.</text>
</comment>
<dbReference type="Proteomes" id="UP000028607">
    <property type="component" value="Unassembled WGS sequence"/>
</dbReference>
<evidence type="ECO:0000313" key="2">
    <source>
        <dbReference type="Proteomes" id="UP000028607"/>
    </source>
</evidence>
<accession>A0A085TT23</accession>
<dbReference type="GO" id="GO:0016787">
    <property type="term" value="F:hydrolase activity"/>
    <property type="evidence" value="ECO:0007669"/>
    <property type="project" value="UniProtKB-KW"/>
</dbReference>
<keyword evidence="2" id="KW-1185">Reference proteome</keyword>
<dbReference type="STRING" id="1317124.DW2_15430"/>
<dbReference type="EMBL" id="AQRC01000014">
    <property type="protein sequence ID" value="KFE33870.1"/>
    <property type="molecule type" value="Genomic_DNA"/>
</dbReference>
<protein>
    <submittedName>
        <fullName evidence="1">Alpha/beta hydrolase</fullName>
    </submittedName>
</protein>
<reference evidence="2" key="1">
    <citation type="submission" date="2013-04" db="EMBL/GenBank/DDBJ databases">
        <title>Thioclava sp. 13D2W-2 Genome Sequencing.</title>
        <authorList>
            <person name="Lai Q."/>
            <person name="Li G."/>
            <person name="Shao Z."/>
        </authorList>
    </citation>
    <scope>NUCLEOTIDE SEQUENCE [LARGE SCALE GENOMIC DNA]</scope>
    <source>
        <strain evidence="2">13D2W-2</strain>
    </source>
</reference>
<name>A0A085TT23_9RHOB</name>
<dbReference type="PATRIC" id="fig|1317124.6.peg.3101"/>
<dbReference type="Gene3D" id="3.40.50.1820">
    <property type="entry name" value="alpha/beta hydrolase"/>
    <property type="match status" value="1"/>
</dbReference>
<keyword evidence="1" id="KW-0378">Hydrolase</keyword>
<dbReference type="OrthoDB" id="9805123at2"/>
<reference evidence="1 2" key="2">
    <citation type="journal article" date="2015" name="Antonie Van Leeuwenhoek">
        <title>Thioclava indica sp. nov., isolated from surface seawater of the Indian Ocean.</title>
        <authorList>
            <person name="Liu Y."/>
            <person name="Lai Q."/>
            <person name="Du J."/>
            <person name="Xu H."/>
            <person name="Jiang L."/>
            <person name="Shao Z."/>
        </authorList>
    </citation>
    <scope>NUCLEOTIDE SEQUENCE [LARGE SCALE GENOMIC DNA]</scope>
    <source>
        <strain evidence="1 2">13D2W-2</strain>
    </source>
</reference>
<gene>
    <name evidence="1" type="ORF">DW2_15430</name>
</gene>
<dbReference type="RefSeq" id="WP_038147961.1">
    <property type="nucleotide sequence ID" value="NZ_AQRC01000014.1"/>
</dbReference>
<dbReference type="eggNOG" id="COG1073">
    <property type="taxonomic scope" value="Bacteria"/>
</dbReference>
<dbReference type="InterPro" id="IPR029058">
    <property type="entry name" value="AB_hydrolase_fold"/>
</dbReference>